<dbReference type="EMBL" id="JBHUME010000002">
    <property type="protein sequence ID" value="MFD2611353.1"/>
    <property type="molecule type" value="Genomic_DNA"/>
</dbReference>
<dbReference type="RefSeq" id="WP_377599886.1">
    <property type="nucleotide sequence ID" value="NZ_JBHUME010000002.1"/>
</dbReference>
<accession>A0ABW5PA29</accession>
<dbReference type="InterPro" id="IPR003829">
    <property type="entry name" value="Pirin_N_dom"/>
</dbReference>
<name>A0ABW5PA29_9BACL</name>
<dbReference type="InterPro" id="IPR012093">
    <property type="entry name" value="Pirin"/>
</dbReference>
<dbReference type="PANTHER" id="PTHR13903">
    <property type="entry name" value="PIRIN-RELATED"/>
    <property type="match status" value="1"/>
</dbReference>
<dbReference type="Gene3D" id="2.60.120.10">
    <property type="entry name" value="Jelly Rolls"/>
    <property type="match status" value="1"/>
</dbReference>
<proteinExistence type="inferred from homology"/>
<feature type="domain" description="Pirin N-terminal" evidence="3">
    <location>
        <begin position="53"/>
        <end position="119"/>
    </location>
</feature>
<evidence type="ECO:0000256" key="1">
    <source>
        <dbReference type="ARBA" id="ARBA00008416"/>
    </source>
</evidence>
<gene>
    <name evidence="4" type="ORF">ACFSUF_02830</name>
</gene>
<comment type="caution">
    <text evidence="4">The sequence shown here is derived from an EMBL/GenBank/DDBJ whole genome shotgun (WGS) entry which is preliminary data.</text>
</comment>
<evidence type="ECO:0000256" key="2">
    <source>
        <dbReference type="RuleBase" id="RU003457"/>
    </source>
</evidence>
<dbReference type="PANTHER" id="PTHR13903:SF8">
    <property type="entry name" value="PIRIN"/>
    <property type="match status" value="1"/>
</dbReference>
<protein>
    <submittedName>
        <fullName evidence="4">Pirin family protein</fullName>
    </submittedName>
</protein>
<evidence type="ECO:0000259" key="3">
    <source>
        <dbReference type="Pfam" id="PF02678"/>
    </source>
</evidence>
<evidence type="ECO:0000313" key="5">
    <source>
        <dbReference type="Proteomes" id="UP001597541"/>
    </source>
</evidence>
<reference evidence="5" key="1">
    <citation type="journal article" date="2019" name="Int. J. Syst. Evol. Microbiol.">
        <title>The Global Catalogue of Microorganisms (GCM) 10K type strain sequencing project: providing services to taxonomists for standard genome sequencing and annotation.</title>
        <authorList>
            <consortium name="The Broad Institute Genomics Platform"/>
            <consortium name="The Broad Institute Genome Sequencing Center for Infectious Disease"/>
            <person name="Wu L."/>
            <person name="Ma J."/>
        </authorList>
    </citation>
    <scope>NUCLEOTIDE SEQUENCE [LARGE SCALE GENOMIC DNA]</scope>
    <source>
        <strain evidence="5">KCTC 3950</strain>
    </source>
</reference>
<comment type="similarity">
    <text evidence="1 2">Belongs to the pirin family.</text>
</comment>
<dbReference type="SUPFAM" id="SSF51182">
    <property type="entry name" value="RmlC-like cupins"/>
    <property type="match status" value="1"/>
</dbReference>
<sequence>MTIKVYSPNQQVLEAYDRGKIDVQKPIGFPHQDSVVRRVGPLFYWSWAYTKTEGGIGLHPHQGFEIMTYVINGQLTHGDTLGTKSTVGTGGVQVMQTGSGVSHEESVKGPDAEMFQIWLEPHLSQALKRVPTYAEYQNEHFPVSSPAQGVHVKTLIGEGAPIHLVTDAKMWDMTVEPGRAHEQVVPAGFSWAALAIRGNGSWMDVSAGSESSSVPFVHRDFNVIDAGGTDKRIKLRNDADAPLRVFMIEVPTTVDYPLYNKGR</sequence>
<keyword evidence="5" id="KW-1185">Reference proteome</keyword>
<dbReference type="Pfam" id="PF02678">
    <property type="entry name" value="Pirin"/>
    <property type="match status" value="1"/>
</dbReference>
<dbReference type="Proteomes" id="UP001597541">
    <property type="component" value="Unassembled WGS sequence"/>
</dbReference>
<dbReference type="InterPro" id="IPR014710">
    <property type="entry name" value="RmlC-like_jellyroll"/>
</dbReference>
<evidence type="ECO:0000313" key="4">
    <source>
        <dbReference type="EMBL" id="MFD2611353.1"/>
    </source>
</evidence>
<dbReference type="InterPro" id="IPR011051">
    <property type="entry name" value="RmlC_Cupin_sf"/>
</dbReference>
<organism evidence="4 5">
    <name type="scientific">Paenibacillus gansuensis</name>
    <dbReference type="NCBI Taxonomy" id="306542"/>
    <lineage>
        <taxon>Bacteria</taxon>
        <taxon>Bacillati</taxon>
        <taxon>Bacillota</taxon>
        <taxon>Bacilli</taxon>
        <taxon>Bacillales</taxon>
        <taxon>Paenibacillaceae</taxon>
        <taxon>Paenibacillus</taxon>
    </lineage>
</organism>